<dbReference type="InterPro" id="IPR050638">
    <property type="entry name" value="AA-Vitamin_Transporters"/>
</dbReference>
<accession>A0ABR7QAL8</accession>
<feature type="domain" description="EamA" evidence="7">
    <location>
        <begin position="10"/>
        <end position="137"/>
    </location>
</feature>
<organism evidence="8 9">
    <name type="scientific">Kordia aestuariivivens</name>
    <dbReference type="NCBI Taxonomy" id="2759037"/>
    <lineage>
        <taxon>Bacteria</taxon>
        <taxon>Pseudomonadati</taxon>
        <taxon>Bacteroidota</taxon>
        <taxon>Flavobacteriia</taxon>
        <taxon>Flavobacteriales</taxon>
        <taxon>Flavobacteriaceae</taxon>
        <taxon>Kordia</taxon>
    </lineage>
</organism>
<proteinExistence type="inferred from homology"/>
<feature type="transmembrane region" description="Helical" evidence="6">
    <location>
        <begin position="67"/>
        <end position="86"/>
    </location>
</feature>
<gene>
    <name evidence="8" type="ORF">H2O64_12975</name>
</gene>
<dbReference type="InterPro" id="IPR000620">
    <property type="entry name" value="EamA_dom"/>
</dbReference>
<dbReference type="EMBL" id="JACGWS010000007">
    <property type="protein sequence ID" value="MBC8755583.1"/>
    <property type="molecule type" value="Genomic_DNA"/>
</dbReference>
<evidence type="ECO:0000256" key="2">
    <source>
        <dbReference type="ARBA" id="ARBA00007362"/>
    </source>
</evidence>
<feature type="transmembrane region" description="Helical" evidence="6">
    <location>
        <begin position="211"/>
        <end position="232"/>
    </location>
</feature>
<name>A0ABR7QAL8_9FLAO</name>
<feature type="transmembrane region" description="Helical" evidence="6">
    <location>
        <begin position="124"/>
        <end position="143"/>
    </location>
</feature>
<feature type="domain" description="EamA" evidence="7">
    <location>
        <begin position="153"/>
        <end position="287"/>
    </location>
</feature>
<keyword evidence="3 6" id="KW-0812">Transmembrane</keyword>
<feature type="transmembrane region" description="Helical" evidence="6">
    <location>
        <begin position="149"/>
        <end position="169"/>
    </location>
</feature>
<comment type="similarity">
    <text evidence="2">Belongs to the EamA transporter family.</text>
</comment>
<sequence>MDNAKLKWVYLIILSLIWGSSFILIDLAMEGLNSIQLGALRIVITALFLFPIGLKKIKLIKRSQWKWIFWTAMAGSLFPVFLFAIAQEQLDSSVAGMLNSMVPLNTIVFGMLFFGIVVTKRQVLGVFIGLIGTLVLVIAGADFNPSQNYWFSIFVLLATIGYGLNVNIIKKYLNDLNALAIVTGNFVIIVIPALIILIYTGFFSYIMHDVAMQIAVGYVIVLSLFGTAIAKVIYSRLVQISSPIFASSVTYTMPVVAIFWGLFFGERLSFYQIVGGIIILVGVYLVNKRSKKGTA</sequence>
<dbReference type="Proteomes" id="UP000619238">
    <property type="component" value="Unassembled WGS sequence"/>
</dbReference>
<keyword evidence="9" id="KW-1185">Reference proteome</keyword>
<protein>
    <submittedName>
        <fullName evidence="8">DMT family transporter</fullName>
    </submittedName>
</protein>
<keyword evidence="4 6" id="KW-1133">Transmembrane helix</keyword>
<feature type="transmembrane region" description="Helical" evidence="6">
    <location>
        <begin position="176"/>
        <end position="199"/>
    </location>
</feature>
<reference evidence="8 9" key="1">
    <citation type="submission" date="2020-07" db="EMBL/GenBank/DDBJ databases">
        <title>Description of Kordia aestuariivivens sp. nov., isolated from a tidal flat.</title>
        <authorList>
            <person name="Park S."/>
            <person name="Yoon J.-H."/>
        </authorList>
    </citation>
    <scope>NUCLEOTIDE SEQUENCE [LARGE SCALE GENOMIC DNA]</scope>
    <source>
        <strain evidence="8 9">YSTF-M3</strain>
    </source>
</reference>
<evidence type="ECO:0000256" key="5">
    <source>
        <dbReference type="ARBA" id="ARBA00023136"/>
    </source>
</evidence>
<comment type="caution">
    <text evidence="8">The sequence shown here is derived from an EMBL/GenBank/DDBJ whole genome shotgun (WGS) entry which is preliminary data.</text>
</comment>
<evidence type="ECO:0000256" key="1">
    <source>
        <dbReference type="ARBA" id="ARBA00004141"/>
    </source>
</evidence>
<dbReference type="PANTHER" id="PTHR32322">
    <property type="entry name" value="INNER MEMBRANE TRANSPORTER"/>
    <property type="match status" value="1"/>
</dbReference>
<dbReference type="PANTHER" id="PTHR32322:SF2">
    <property type="entry name" value="EAMA DOMAIN-CONTAINING PROTEIN"/>
    <property type="match status" value="1"/>
</dbReference>
<evidence type="ECO:0000259" key="7">
    <source>
        <dbReference type="Pfam" id="PF00892"/>
    </source>
</evidence>
<feature type="transmembrane region" description="Helical" evidence="6">
    <location>
        <begin position="98"/>
        <end position="117"/>
    </location>
</feature>
<dbReference type="SUPFAM" id="SSF103481">
    <property type="entry name" value="Multidrug resistance efflux transporter EmrE"/>
    <property type="match status" value="2"/>
</dbReference>
<dbReference type="Gene3D" id="1.10.3730.20">
    <property type="match status" value="1"/>
</dbReference>
<feature type="transmembrane region" description="Helical" evidence="6">
    <location>
        <begin position="35"/>
        <end position="55"/>
    </location>
</feature>
<evidence type="ECO:0000256" key="4">
    <source>
        <dbReference type="ARBA" id="ARBA00022989"/>
    </source>
</evidence>
<evidence type="ECO:0000256" key="6">
    <source>
        <dbReference type="SAM" id="Phobius"/>
    </source>
</evidence>
<dbReference type="InterPro" id="IPR037185">
    <property type="entry name" value="EmrE-like"/>
</dbReference>
<keyword evidence="5 6" id="KW-0472">Membrane</keyword>
<dbReference type="Pfam" id="PF00892">
    <property type="entry name" value="EamA"/>
    <property type="match status" value="2"/>
</dbReference>
<evidence type="ECO:0000256" key="3">
    <source>
        <dbReference type="ARBA" id="ARBA00022692"/>
    </source>
</evidence>
<evidence type="ECO:0000313" key="9">
    <source>
        <dbReference type="Proteomes" id="UP000619238"/>
    </source>
</evidence>
<feature type="transmembrane region" description="Helical" evidence="6">
    <location>
        <begin position="269"/>
        <end position="286"/>
    </location>
</feature>
<feature type="transmembrane region" description="Helical" evidence="6">
    <location>
        <begin position="9"/>
        <end position="29"/>
    </location>
</feature>
<dbReference type="RefSeq" id="WP_187562632.1">
    <property type="nucleotide sequence ID" value="NZ_JACGWS010000007.1"/>
</dbReference>
<comment type="subcellular location">
    <subcellularLocation>
        <location evidence="1">Membrane</location>
        <topology evidence="1">Multi-pass membrane protein</topology>
    </subcellularLocation>
</comment>
<evidence type="ECO:0000313" key="8">
    <source>
        <dbReference type="EMBL" id="MBC8755583.1"/>
    </source>
</evidence>
<feature type="transmembrane region" description="Helical" evidence="6">
    <location>
        <begin position="244"/>
        <end position="263"/>
    </location>
</feature>